<keyword evidence="5" id="KW-0067">ATP-binding</keyword>
<keyword evidence="4 7" id="KW-0418">Kinase</keyword>
<evidence type="ECO:0000313" key="7">
    <source>
        <dbReference type="EMBL" id="MBI1622062.1"/>
    </source>
</evidence>
<gene>
    <name evidence="7" type="primary">pdxY</name>
    <name evidence="7" type="ORF">IOD40_15495</name>
</gene>
<proteinExistence type="predicted"/>
<dbReference type="NCBIfam" id="NF004398">
    <property type="entry name" value="PRK05756.1"/>
    <property type="match status" value="1"/>
</dbReference>
<keyword evidence="2 7" id="KW-0808">Transferase</keyword>
<dbReference type="PANTHER" id="PTHR10534">
    <property type="entry name" value="PYRIDOXAL KINASE"/>
    <property type="match status" value="1"/>
</dbReference>
<organism evidence="7 8">
    <name type="scientific">Aquamicrobium zhengzhouense</name>
    <dbReference type="NCBI Taxonomy" id="2781738"/>
    <lineage>
        <taxon>Bacteria</taxon>
        <taxon>Pseudomonadati</taxon>
        <taxon>Pseudomonadota</taxon>
        <taxon>Alphaproteobacteria</taxon>
        <taxon>Hyphomicrobiales</taxon>
        <taxon>Phyllobacteriaceae</taxon>
        <taxon>Aquamicrobium</taxon>
    </lineage>
</organism>
<dbReference type="Pfam" id="PF08543">
    <property type="entry name" value="Phos_pyr_kin"/>
    <property type="match status" value="1"/>
</dbReference>
<dbReference type="CDD" id="cd01173">
    <property type="entry name" value="pyridoxal_pyridoxamine_kinase"/>
    <property type="match status" value="1"/>
</dbReference>
<keyword evidence="3" id="KW-0547">Nucleotide-binding</keyword>
<dbReference type="InterPro" id="IPR029056">
    <property type="entry name" value="Ribokinase-like"/>
</dbReference>
<name>A0ABS0SFI2_9HYPH</name>
<dbReference type="EC" id="2.7.1.35" evidence="1"/>
<evidence type="ECO:0000256" key="2">
    <source>
        <dbReference type="ARBA" id="ARBA00022679"/>
    </source>
</evidence>
<dbReference type="InterPro" id="IPR013749">
    <property type="entry name" value="PM/HMP-P_kinase-1"/>
</dbReference>
<dbReference type="PANTHER" id="PTHR10534:SF2">
    <property type="entry name" value="PYRIDOXAL KINASE"/>
    <property type="match status" value="1"/>
</dbReference>
<dbReference type="NCBIfam" id="TIGR00687">
    <property type="entry name" value="pyridox_kin"/>
    <property type="match status" value="1"/>
</dbReference>
<evidence type="ECO:0000256" key="4">
    <source>
        <dbReference type="ARBA" id="ARBA00022777"/>
    </source>
</evidence>
<dbReference type="SUPFAM" id="SSF53613">
    <property type="entry name" value="Ribokinase-like"/>
    <property type="match status" value="1"/>
</dbReference>
<dbReference type="EMBL" id="JADGMQ010000013">
    <property type="protein sequence ID" value="MBI1622062.1"/>
    <property type="molecule type" value="Genomic_DNA"/>
</dbReference>
<protein>
    <recommendedName>
        <fullName evidence="1">pyridoxal kinase</fullName>
        <ecNumber evidence="1">2.7.1.35</ecNumber>
    </recommendedName>
</protein>
<comment type="caution">
    <text evidence="7">The sequence shown here is derived from an EMBL/GenBank/DDBJ whole genome shotgun (WGS) entry which is preliminary data.</text>
</comment>
<dbReference type="InterPro" id="IPR004625">
    <property type="entry name" value="PyrdxlKinase"/>
</dbReference>
<dbReference type="RefSeq" id="WP_198477601.1">
    <property type="nucleotide sequence ID" value="NZ_JADGMQ010000013.1"/>
</dbReference>
<evidence type="ECO:0000256" key="5">
    <source>
        <dbReference type="ARBA" id="ARBA00022840"/>
    </source>
</evidence>
<dbReference type="Gene3D" id="3.40.1190.20">
    <property type="match status" value="1"/>
</dbReference>
<evidence type="ECO:0000256" key="1">
    <source>
        <dbReference type="ARBA" id="ARBA00012104"/>
    </source>
</evidence>
<feature type="domain" description="Pyridoxamine kinase/Phosphomethylpyrimidine kinase" evidence="6">
    <location>
        <begin position="98"/>
        <end position="261"/>
    </location>
</feature>
<accession>A0ABS0SFI2</accession>
<dbReference type="GO" id="GO:0008478">
    <property type="term" value="F:pyridoxal kinase activity"/>
    <property type="evidence" value="ECO:0007669"/>
    <property type="project" value="UniProtKB-EC"/>
</dbReference>
<evidence type="ECO:0000259" key="6">
    <source>
        <dbReference type="Pfam" id="PF08543"/>
    </source>
</evidence>
<evidence type="ECO:0000313" key="8">
    <source>
        <dbReference type="Proteomes" id="UP000601789"/>
    </source>
</evidence>
<evidence type="ECO:0000256" key="3">
    <source>
        <dbReference type="ARBA" id="ARBA00022741"/>
    </source>
</evidence>
<sequence>MNNAHSERHSPIIVISSHVVRGSVGNRSVVFALEQLGFPVWAVPTILLAWHPGQGRSTRIVPEDGQFSALIEDLAASPRLGEACAIISGYFGDPRQAKAVAGLVKQLKARNRKAIFLCDPVCADEDGLYVPQAVAEAIRQELLPLADIATPNRSELEWIVGERLDDNSSIIRAARKLGPSTMLVTSAHAMLAGSIGNLLVTRLDAVLAEHRVIENAPNGTGDLFAAIFIARLIEGLSPEKALRSATAAVFEVVARAVKRGSVDLMLATDAQSLVHPMAMVQTRRIVEPRGGASA</sequence>
<dbReference type="Proteomes" id="UP000601789">
    <property type="component" value="Unassembled WGS sequence"/>
</dbReference>
<keyword evidence="8" id="KW-1185">Reference proteome</keyword>
<reference evidence="7 8" key="1">
    <citation type="submission" date="2020-10" db="EMBL/GenBank/DDBJ databases">
        <title>Aquamicrobium zhengzhouensis sp. nov., a exopolysaccharide producing bacterium isolated from farmland soil.</title>
        <authorList>
            <person name="Wang X."/>
        </authorList>
    </citation>
    <scope>NUCLEOTIDE SEQUENCE [LARGE SCALE GENOMIC DNA]</scope>
    <source>
        <strain evidence="8">cd-1</strain>
    </source>
</reference>